<dbReference type="InterPro" id="IPR049552">
    <property type="entry name" value="PKS_DH_N"/>
</dbReference>
<dbReference type="CDD" id="cd08953">
    <property type="entry name" value="KR_2_SDR_x"/>
    <property type="match status" value="1"/>
</dbReference>
<dbReference type="Pfam" id="PF02801">
    <property type="entry name" value="Ketoacyl-synt_C"/>
    <property type="match status" value="2"/>
</dbReference>
<dbReference type="PROSITE" id="PS50075">
    <property type="entry name" value="CARRIER"/>
    <property type="match status" value="2"/>
</dbReference>
<dbReference type="InterPro" id="IPR016039">
    <property type="entry name" value="Thiolase-like"/>
</dbReference>
<dbReference type="PANTHER" id="PTHR43775">
    <property type="entry name" value="FATTY ACID SYNTHASE"/>
    <property type="match status" value="1"/>
</dbReference>
<dbReference type="Pfam" id="PF00698">
    <property type="entry name" value="Acyl_transf_1"/>
    <property type="match status" value="1"/>
</dbReference>
<dbReference type="Gene3D" id="3.40.366.10">
    <property type="entry name" value="Malonyl-Coenzyme A Acyl Carrier Protein, domain 2"/>
    <property type="match status" value="1"/>
</dbReference>
<dbReference type="SUPFAM" id="SSF51735">
    <property type="entry name" value="NAD(P)-binding Rossmann-fold domains"/>
    <property type="match status" value="2"/>
</dbReference>
<dbReference type="Proteomes" id="UP000264141">
    <property type="component" value="Unassembled WGS sequence"/>
</dbReference>
<dbReference type="SUPFAM" id="SSF52151">
    <property type="entry name" value="FabD/lysophospholipase-like"/>
    <property type="match status" value="1"/>
</dbReference>
<dbReference type="InterPro" id="IPR036291">
    <property type="entry name" value="NAD(P)-bd_dom_sf"/>
</dbReference>
<dbReference type="InterPro" id="IPR014043">
    <property type="entry name" value="Acyl_transferase_dom"/>
</dbReference>
<feature type="compositionally biased region" description="Basic and acidic residues" evidence="5">
    <location>
        <begin position="1925"/>
        <end position="1938"/>
    </location>
</feature>
<evidence type="ECO:0000256" key="2">
    <source>
        <dbReference type="ARBA" id="ARBA00022553"/>
    </source>
</evidence>
<dbReference type="InterPro" id="IPR042104">
    <property type="entry name" value="PKS_dehydratase_sf"/>
</dbReference>
<keyword evidence="3" id="KW-0808">Transferase</keyword>
<dbReference type="InterPro" id="IPR036736">
    <property type="entry name" value="ACP-like_sf"/>
</dbReference>
<dbReference type="PANTHER" id="PTHR43775:SF51">
    <property type="entry name" value="INACTIVE PHENOLPHTHIOCEROL SYNTHESIS POLYKETIDE SYNTHASE TYPE I PKS1-RELATED"/>
    <property type="match status" value="1"/>
</dbReference>
<gene>
    <name evidence="9" type="ORF">DEQ80_02560</name>
</gene>
<dbReference type="Pfam" id="PF00550">
    <property type="entry name" value="PP-binding"/>
    <property type="match status" value="1"/>
</dbReference>
<dbReference type="InterPro" id="IPR014030">
    <property type="entry name" value="Ketoacyl_synth_N"/>
</dbReference>
<protein>
    <submittedName>
        <fullName evidence="9">KR domain-containing protein</fullName>
    </submittedName>
</protein>
<dbReference type="InterPro" id="IPR016036">
    <property type="entry name" value="Malonyl_transacylase_ACP-bd"/>
</dbReference>
<evidence type="ECO:0000259" key="7">
    <source>
        <dbReference type="PROSITE" id="PS52004"/>
    </source>
</evidence>
<dbReference type="PROSITE" id="PS52019">
    <property type="entry name" value="PKS_MFAS_DH"/>
    <property type="match status" value="1"/>
</dbReference>
<feature type="domain" description="PKS/mFAS DH" evidence="8">
    <location>
        <begin position="2609"/>
        <end position="2902"/>
    </location>
</feature>
<dbReference type="SUPFAM" id="SSF47336">
    <property type="entry name" value="ACP-like"/>
    <property type="match status" value="4"/>
</dbReference>
<dbReference type="CDD" id="cd00833">
    <property type="entry name" value="PKS"/>
    <property type="match status" value="1"/>
</dbReference>
<feature type="domain" description="Ketosynthase family 3 (KS3)" evidence="7">
    <location>
        <begin position="1110"/>
        <end position="1618"/>
    </location>
</feature>
<dbReference type="SMART" id="SM00822">
    <property type="entry name" value="PKS_KR"/>
    <property type="match status" value="1"/>
</dbReference>
<evidence type="ECO:0000313" key="9">
    <source>
        <dbReference type="EMBL" id="HCE16721.1"/>
    </source>
</evidence>
<feature type="domain" description="Ketosynthase family 3 (KS3)" evidence="7">
    <location>
        <begin position="11"/>
        <end position="475"/>
    </location>
</feature>
<keyword evidence="1" id="KW-0596">Phosphopantetheine</keyword>
<feature type="domain" description="Carrier" evidence="6">
    <location>
        <begin position="1841"/>
        <end position="1920"/>
    </location>
</feature>
<dbReference type="SMART" id="SM00827">
    <property type="entry name" value="PKS_AT"/>
    <property type="match status" value="1"/>
</dbReference>
<dbReference type="GO" id="GO:0004312">
    <property type="term" value="F:fatty acid synthase activity"/>
    <property type="evidence" value="ECO:0007669"/>
    <property type="project" value="TreeGrafter"/>
</dbReference>
<dbReference type="PROSITE" id="PS00606">
    <property type="entry name" value="KS3_1"/>
    <property type="match status" value="2"/>
</dbReference>
<feature type="region of interest" description="C-terminal hotdog fold" evidence="4">
    <location>
        <begin position="2762"/>
        <end position="2902"/>
    </location>
</feature>
<name>A0A3D1JDQ5_9CHLR</name>
<dbReference type="InterPro" id="IPR020841">
    <property type="entry name" value="PKS_Beta-ketoAc_synthase_dom"/>
</dbReference>
<dbReference type="InterPro" id="IPR049551">
    <property type="entry name" value="PKS_DH_C"/>
</dbReference>
<dbReference type="InterPro" id="IPR014031">
    <property type="entry name" value="Ketoacyl_synth_C"/>
</dbReference>
<dbReference type="Pfam" id="PF21089">
    <property type="entry name" value="PKS_DH_N"/>
    <property type="match status" value="1"/>
</dbReference>
<evidence type="ECO:0000256" key="4">
    <source>
        <dbReference type="PROSITE-ProRule" id="PRU01363"/>
    </source>
</evidence>
<dbReference type="Pfam" id="PF14765">
    <property type="entry name" value="PS-DH"/>
    <property type="match status" value="1"/>
</dbReference>
<dbReference type="EMBL" id="DPBP01000010">
    <property type="protein sequence ID" value="HCE16721.1"/>
    <property type="molecule type" value="Genomic_DNA"/>
</dbReference>
<dbReference type="SUPFAM" id="SSF55048">
    <property type="entry name" value="Probable ACP-binding domain of malonyl-CoA ACP transacylase"/>
    <property type="match status" value="1"/>
</dbReference>
<dbReference type="OrthoDB" id="139272at2"/>
<comment type="caution">
    <text evidence="4">Lacks conserved residue(s) required for the propagation of feature annotation.</text>
</comment>
<evidence type="ECO:0000259" key="8">
    <source>
        <dbReference type="PROSITE" id="PS52019"/>
    </source>
</evidence>
<dbReference type="InterPro" id="IPR020807">
    <property type="entry name" value="PKS_DH"/>
</dbReference>
<dbReference type="InterPro" id="IPR018201">
    <property type="entry name" value="Ketoacyl_synth_AS"/>
</dbReference>
<dbReference type="SMART" id="SM00825">
    <property type="entry name" value="PKS_KS"/>
    <property type="match status" value="1"/>
</dbReference>
<proteinExistence type="predicted"/>
<dbReference type="InterPro" id="IPR016035">
    <property type="entry name" value="Acyl_Trfase/lysoPLipase"/>
</dbReference>
<evidence type="ECO:0000313" key="10">
    <source>
        <dbReference type="Proteomes" id="UP000264141"/>
    </source>
</evidence>
<dbReference type="Pfam" id="PF00109">
    <property type="entry name" value="ketoacyl-synt"/>
    <property type="match status" value="2"/>
</dbReference>
<dbReference type="InterPro" id="IPR032821">
    <property type="entry name" value="PKS_assoc"/>
</dbReference>
<comment type="caution">
    <text evidence="9">The sequence shown here is derived from an EMBL/GenBank/DDBJ whole genome shotgun (WGS) entry which is preliminary data.</text>
</comment>
<reference evidence="9 10" key="1">
    <citation type="journal article" date="2018" name="Nat. Biotechnol.">
        <title>A standardized bacterial taxonomy based on genome phylogeny substantially revises the tree of life.</title>
        <authorList>
            <person name="Parks D.H."/>
            <person name="Chuvochina M."/>
            <person name="Waite D.W."/>
            <person name="Rinke C."/>
            <person name="Skarshewski A."/>
            <person name="Chaumeil P.A."/>
            <person name="Hugenholtz P."/>
        </authorList>
    </citation>
    <scope>NUCLEOTIDE SEQUENCE [LARGE SCALE GENOMIC DNA]</scope>
    <source>
        <strain evidence="9">UBA8781</strain>
    </source>
</reference>
<evidence type="ECO:0000259" key="6">
    <source>
        <dbReference type="PROSITE" id="PS50075"/>
    </source>
</evidence>
<feature type="domain" description="Carrier" evidence="6">
    <location>
        <begin position="980"/>
        <end position="1056"/>
    </location>
</feature>
<evidence type="ECO:0000256" key="5">
    <source>
        <dbReference type="SAM" id="MobiDB-lite"/>
    </source>
</evidence>
<evidence type="ECO:0000256" key="1">
    <source>
        <dbReference type="ARBA" id="ARBA00022450"/>
    </source>
</evidence>
<dbReference type="InterPro" id="IPR057326">
    <property type="entry name" value="KR_dom"/>
</dbReference>
<dbReference type="GO" id="GO:0006633">
    <property type="term" value="P:fatty acid biosynthetic process"/>
    <property type="evidence" value="ECO:0007669"/>
    <property type="project" value="InterPro"/>
</dbReference>
<feature type="region of interest" description="Disordered" evidence="5">
    <location>
        <begin position="1923"/>
        <end position="1954"/>
    </location>
</feature>
<feature type="region of interest" description="N-terminal hotdog fold" evidence="4">
    <location>
        <begin position="2609"/>
        <end position="2747"/>
    </location>
</feature>
<dbReference type="PROSITE" id="PS52004">
    <property type="entry name" value="KS3_2"/>
    <property type="match status" value="2"/>
</dbReference>
<dbReference type="InterPro" id="IPR001227">
    <property type="entry name" value="Ac_transferase_dom_sf"/>
</dbReference>
<dbReference type="Pfam" id="PF16197">
    <property type="entry name" value="KAsynt_C_assoc"/>
    <property type="match status" value="1"/>
</dbReference>
<sequence length="2919" mass="319306">MNSFGGDMPITKPVAVVGIGAVMPDANDAATFWSNIKQGRYSITEVPENRWSVDLYYDPDPTAQDKTYCKIGSWVRDFVFQPFQWGIAIPPRVLEQMDQAQQWAIAATRQALLDYGYPQRAVNQSRTAVIIGNALGGEKHYVTSLRIRAPEFLRALSSVPEFQTLPEALQKALLEGMREKIRKSTPEITEDTMPGELSNVIAGRVANVFNFQGTNFVTDAACASSLAALQAAIEGLNHHQFDLVVTGGVDSMMGVDGFVKFCKIGALSPDGSRPYADGANGFVMGEGAAIFLLKRLEDAERDGDKIYAVVRGIGSSSDGKGKGITAPNPNGQERAIERAWKNAGISPDTVGLIEGHGTSTRVGDLVEVESLVRIFGQFGLKPGSIALGSVKSNIGHLKSAAGAAGVFKVAMALYEKVLPPSINFEKPNPNIDFPHIPFAVNTQLRPWEVRNGQVRRAGVSSFGFGGTNFHVVMEEYVPGLTAGESRLFAGVDVKGREVEVPTPSSVASAYRDSSAISVKNYSEPPVSSSEIKPYRGLFFLSADTVPQLREVLSERIEQIKAGNVPSSALPALEEIQRPERLAIDYGDPAELLKRAERALKGFEADVNPWQALVAHGIFRGSGQPGKVAFLFPGQGSQYANMLKDLCEVEPIVAETFKEADRVMTPILGRPLTDFIYVSGDEAALAEAEKALRNTEITQPAMLTANVALLRLLKHFGFSPDMVIGHSLGEYAALVAAEVLTFAEALEVVSARGREMTKVTWEDNGCMAAVSAPIEKVEALLQTVDGYVVIANINSPTQCVIGGTTAAVDAALDAFMKAGFQGTKIPVSHAFHTRIVEPASEPLRQVISRMNIQSPRTTVIANVTGEVYPTSRDEILDLLAKQVASPVQFIKGMETLYRLGARVYVEVGPKRVLNALVSDILKGRTDVAILATNHPREGAVVSFNKALCGLLAAGICPQTKEKPLTIELSEGRQPVSGVNRDEIRQFVLRMVSEKTGYPEDMLDLELDLEADLGIDTVKQAELLAEIRSHFGIPRREDLRLSDYNTLAKVIAFIDEALKSQPAEEHVELTMLKGEQTEAVMPVSGDTPVETEEVSQQRTVRYSVSDGRLPLTGSVVISGAGLGLPGREKPVFTDDNIHHILRGEIRIEPLPENQRRHMLEKRVVRLIKSEAGAVMQMIDSLDQTIKLAGQRGKFDPVDDFGIPADRVEATDISTRLAIAAGIEALRDAGIPLVMRYRMTSKGTYLPDRWKLPEALADETGVIFASAFPGLDEMAREAGRYYTFRHLEDQITELEGILKLVPMEQTGLRATLEERIRTLKAQKDALDYHFDRRFIFRVLSMGHSQFAEYIGARGPNTHVNAACATTTHAIALAEDWIRTGRARRVIVIAGDDVTSGPLAGWVGTGLMASGAATTEGDPRKAILPFDRRRNGMVMGMGAAAVVVESEDAVRERGMRGICEVLATQIANSAFHGTRLDVQHVSEIMERLMTQAEQRFGLRRHEIAPRTVFVSHETYTPARGGSAAAEIHALRHVFGEQANQVVIANTKGFTGHTMGVGIEDVVAIKAIETGLVPPIANIQDGFEPDPELGDLRLSRGGHYDVEFALRLGAGFGSQIAMTLLRKIPGVGERIQRPIYQKWLAEVAGYETAELEVEKRTLRVRHDGPPVRPPARSNWQFGQGPTLWAIEHVDRVSFTQVVSGQKTDKPSPSIEVIGEVSQPQKPMTPLPEVSVQTSDEEIRAFVLRVVSEKTGYPVEMLDPELDLEADLGIDTVKQAELFAAIRTHFNLPRREDLRLADYNTLEKVIRFMKESLAGQRSALHAQEVERKPETPTGGVMVVEHAVQAGPHSEEIRDFVLKTVSEKTGYPIEMLDVDLDLEADLGIDTVKQAELFAAVRTHYNLPRREDLRLADYNTLAKVIQYMQEALGQTPKGRDITTPEKEKLEGGSSESSEEVFPETTSPVDDEAIKAFVLKAVSEKTGYPVEMLDLELDLEADLGIDTVKQAELFAAVREHYQLPRREDLRLADYNTLSKVIQFMRDSLMAQRALAGETQAASSQVGEVEATPETSANPLDYLLKQSVEQVIPRRVVVPVLRPRLDLCVSTGVVLDGSSRIVVVADQGKAAEALVRRLRSRKVQVLMIPGDCLSDSLTDVEAFASAGGVSGVYFLPALDIEPPLAEMNEEIWQAELGRRVLSLYALLRTIPGEPFLMSATRMGGLYGYSPEGSIAPLGGGVSGFTKALARERPHALVKVVDFEKEAKPGEIASRLLSETLNDPAVVEIGWKENQRYGFTLIEHPLDESELALSGDEVYVVSGGSGGIVAPVVLDLARNAGGRFYLLSRTPLPEPDDTEVRALRADREAFKLKKMQELKARGEKATPAVVDQKLAVLDRALATLDMIAAAEKSGATMRYLPCDVTDPVSCERAVQTIVAEAGKVDVFIHAAGVERSRKLESKPLEEFLQTLAVKASGFFHLFKAMEKHGCVPEKMVFFSSVAGRFGNTGQTDYSAANDLLAKLGASIRATYPHMQVVTIDWGAWAEVGMASRGYVPELMKRAGIEMMHPAVAAPLVRQEINHHTPGGEVIYAGSLGVLEEALKADGGLDLEKANQALTRGQPKHLMLTRVTGMNLEEGVILEAELDPNAEPFLRDHALNGIPLLPGVMGIEGLSAAAQHIASVLASEKGSYQVTRLENIQFRAPFKFYRNQPRKVTWKARVLREGDSLVGYASLESTLARYGRDPERMLHFTGKVYLQPTTEPLEAAKSQAPAWNGSRILPADEIYRLYFHGPAFRVLEAVQQKPGIVLGKLSQKLPPLTREEQSFILSPLLVELCLQTAGVWEIGAKGIMALPRSIGRLMIYPGEVNGDEIYAEVIPHSEGGERPRFDARVVDAKGRVLLELEDYRTEPLPYTVEKEQLMPLQIWLNNDPREG</sequence>
<dbReference type="InterPro" id="IPR009081">
    <property type="entry name" value="PP-bd_ACP"/>
</dbReference>
<dbReference type="Gene3D" id="1.10.1200.10">
    <property type="entry name" value="ACP-like"/>
    <property type="match status" value="4"/>
</dbReference>
<accession>A0A3D1JDQ5</accession>
<dbReference type="Pfam" id="PF08659">
    <property type="entry name" value="KR"/>
    <property type="match status" value="1"/>
</dbReference>
<keyword evidence="2" id="KW-0597">Phosphoprotein</keyword>
<dbReference type="Gene3D" id="3.40.50.720">
    <property type="entry name" value="NAD(P)-binding Rossmann-like Domain"/>
    <property type="match status" value="1"/>
</dbReference>
<dbReference type="InterPro" id="IPR050091">
    <property type="entry name" value="PKS_NRPS_Biosynth_Enz"/>
</dbReference>
<dbReference type="SMART" id="SM00826">
    <property type="entry name" value="PKS_DH"/>
    <property type="match status" value="1"/>
</dbReference>
<dbReference type="SUPFAM" id="SSF53901">
    <property type="entry name" value="Thiolase-like"/>
    <property type="match status" value="2"/>
</dbReference>
<evidence type="ECO:0000256" key="3">
    <source>
        <dbReference type="ARBA" id="ARBA00022679"/>
    </source>
</evidence>
<dbReference type="InterPro" id="IPR013968">
    <property type="entry name" value="PKS_KR"/>
</dbReference>
<dbReference type="Gene3D" id="3.40.47.10">
    <property type="match status" value="2"/>
</dbReference>
<dbReference type="STRING" id="229919.GCA_001050195_01043"/>
<dbReference type="InterPro" id="IPR049900">
    <property type="entry name" value="PKS_mFAS_DH"/>
</dbReference>
<dbReference type="GO" id="GO:0004315">
    <property type="term" value="F:3-oxoacyl-[acyl-carrier-protein] synthase activity"/>
    <property type="evidence" value="ECO:0007669"/>
    <property type="project" value="InterPro"/>
</dbReference>
<organism evidence="9 10">
    <name type="scientific">Anaerolinea thermolimosa</name>
    <dbReference type="NCBI Taxonomy" id="229919"/>
    <lineage>
        <taxon>Bacteria</taxon>
        <taxon>Bacillati</taxon>
        <taxon>Chloroflexota</taxon>
        <taxon>Anaerolineae</taxon>
        <taxon>Anaerolineales</taxon>
        <taxon>Anaerolineaceae</taxon>
        <taxon>Anaerolinea</taxon>
    </lineage>
</organism>
<dbReference type="Gene3D" id="3.10.129.110">
    <property type="entry name" value="Polyketide synthase dehydratase"/>
    <property type="match status" value="1"/>
</dbReference>